<dbReference type="EMBL" id="JANBQB010000321">
    <property type="protein sequence ID" value="KAJ1977775.1"/>
    <property type="molecule type" value="Genomic_DNA"/>
</dbReference>
<dbReference type="InterPro" id="IPR056166">
    <property type="entry name" value="TPR_ELP1"/>
</dbReference>
<comment type="pathway">
    <text evidence="2">tRNA modification; 5-methoxycarbonylmethyl-2-thiouridine-tRNA biosynthesis.</text>
</comment>
<accession>A0A9W8EC04</accession>
<dbReference type="Proteomes" id="UP001151582">
    <property type="component" value="Unassembled WGS sequence"/>
</dbReference>
<reference evidence="13" key="1">
    <citation type="submission" date="2022-07" db="EMBL/GenBank/DDBJ databases">
        <title>Phylogenomic reconstructions and comparative analyses of Kickxellomycotina fungi.</title>
        <authorList>
            <person name="Reynolds N.K."/>
            <person name="Stajich J.E."/>
            <person name="Barry K."/>
            <person name="Grigoriev I.V."/>
            <person name="Crous P."/>
            <person name="Smith M.E."/>
        </authorList>
    </citation>
    <scope>NUCLEOTIDE SEQUENCE</scope>
    <source>
        <strain evidence="13">RSA 567</strain>
    </source>
</reference>
<dbReference type="InterPro" id="IPR056164">
    <property type="entry name" value="Beta-prop_ELP1_1st"/>
</dbReference>
<feature type="region of interest" description="Disordered" evidence="7">
    <location>
        <begin position="1308"/>
        <end position="1335"/>
    </location>
</feature>
<feature type="domain" description="ELP1 three-helical bundle" evidence="12">
    <location>
        <begin position="1284"/>
        <end position="1372"/>
    </location>
</feature>
<dbReference type="PANTHER" id="PTHR12747">
    <property type="entry name" value="ELONGATOR COMPLEX PROTEIN 1"/>
    <property type="match status" value="1"/>
</dbReference>
<dbReference type="Pfam" id="PF04762">
    <property type="entry name" value="Beta-prop_ELP1_1st"/>
    <property type="match status" value="1"/>
</dbReference>
<feature type="domain" description="ELP1 first N-terminal beta-propeller" evidence="8">
    <location>
        <begin position="82"/>
        <end position="391"/>
    </location>
</feature>
<keyword evidence="14" id="KW-1185">Reference proteome</keyword>
<dbReference type="InterPro" id="IPR056169">
    <property type="entry name" value="HB_ELP1"/>
</dbReference>
<dbReference type="GO" id="GO:0005829">
    <property type="term" value="C:cytosol"/>
    <property type="evidence" value="ECO:0007669"/>
    <property type="project" value="TreeGrafter"/>
</dbReference>
<feature type="compositionally biased region" description="Polar residues" evidence="7">
    <location>
        <begin position="1308"/>
        <end position="1317"/>
    </location>
</feature>
<evidence type="ECO:0000256" key="2">
    <source>
        <dbReference type="ARBA" id="ARBA00005043"/>
    </source>
</evidence>
<protein>
    <recommendedName>
        <fullName evidence="6">Elongator complex protein 1</fullName>
    </recommendedName>
</protein>
<evidence type="ECO:0000259" key="9">
    <source>
        <dbReference type="Pfam" id="PF23797"/>
    </source>
</evidence>
<dbReference type="Pfam" id="PF23936">
    <property type="entry name" value="HB_ELP1"/>
    <property type="match status" value="1"/>
</dbReference>
<dbReference type="Gene3D" id="2.130.10.10">
    <property type="entry name" value="YVTN repeat-like/Quinoprotein amine dehydrogenase"/>
    <property type="match status" value="1"/>
</dbReference>
<keyword evidence="4" id="KW-0963">Cytoplasm</keyword>
<evidence type="ECO:0000313" key="14">
    <source>
        <dbReference type="Proteomes" id="UP001151582"/>
    </source>
</evidence>
<feature type="compositionally biased region" description="Basic and acidic residues" evidence="7">
    <location>
        <begin position="224"/>
        <end position="238"/>
    </location>
</feature>
<gene>
    <name evidence="13" type="primary">ELP1</name>
    <name evidence="13" type="ORF">H4R34_003449</name>
</gene>
<evidence type="ECO:0000256" key="5">
    <source>
        <dbReference type="ARBA" id="ARBA00022694"/>
    </source>
</evidence>
<evidence type="ECO:0000259" key="12">
    <source>
        <dbReference type="Pfam" id="PF23936"/>
    </source>
</evidence>
<dbReference type="InterPro" id="IPR015943">
    <property type="entry name" value="WD40/YVTN_repeat-like_dom_sf"/>
</dbReference>
<feature type="region of interest" description="Disordered" evidence="7">
    <location>
        <begin position="1250"/>
        <end position="1283"/>
    </location>
</feature>
<evidence type="ECO:0000313" key="13">
    <source>
        <dbReference type="EMBL" id="KAJ1977775.1"/>
    </source>
</evidence>
<evidence type="ECO:0000256" key="7">
    <source>
        <dbReference type="SAM" id="MobiDB-lite"/>
    </source>
</evidence>
<evidence type="ECO:0000256" key="1">
    <source>
        <dbReference type="ARBA" id="ARBA00004496"/>
    </source>
</evidence>
<dbReference type="InterPro" id="IPR056167">
    <property type="entry name" value="A-sol_ELP1"/>
</dbReference>
<feature type="region of interest" description="Disordered" evidence="7">
    <location>
        <begin position="210"/>
        <end position="241"/>
    </location>
</feature>
<evidence type="ECO:0000256" key="4">
    <source>
        <dbReference type="ARBA" id="ARBA00022490"/>
    </source>
</evidence>
<dbReference type="GO" id="GO:0000049">
    <property type="term" value="F:tRNA binding"/>
    <property type="evidence" value="ECO:0007669"/>
    <property type="project" value="TreeGrafter"/>
</dbReference>
<evidence type="ECO:0000259" key="11">
    <source>
        <dbReference type="Pfam" id="PF23925"/>
    </source>
</evidence>
<feature type="compositionally biased region" description="Basic residues" evidence="7">
    <location>
        <begin position="1319"/>
        <end position="1335"/>
    </location>
</feature>
<keyword evidence="5" id="KW-0819">tRNA processing</keyword>
<proteinExistence type="inferred from homology"/>
<feature type="domain" description="ELP1 TPR" evidence="10">
    <location>
        <begin position="1002"/>
        <end position="1186"/>
    </location>
</feature>
<feature type="domain" description="ELP1 N-terminal second beta-propeller" evidence="9">
    <location>
        <begin position="429"/>
        <end position="740"/>
    </location>
</feature>
<dbReference type="PANTHER" id="PTHR12747:SF0">
    <property type="entry name" value="ELONGATOR COMPLEX PROTEIN 1"/>
    <property type="match status" value="1"/>
</dbReference>
<comment type="subcellular location">
    <subcellularLocation>
        <location evidence="1">Cytoplasm</location>
    </subcellularLocation>
</comment>
<dbReference type="GO" id="GO:0033588">
    <property type="term" value="C:elongator holoenzyme complex"/>
    <property type="evidence" value="ECO:0007669"/>
    <property type="project" value="InterPro"/>
</dbReference>
<feature type="domain" description="ELP1 alpha-solenoid" evidence="11">
    <location>
        <begin position="764"/>
        <end position="995"/>
    </location>
</feature>
<dbReference type="GO" id="GO:0002926">
    <property type="term" value="P:tRNA wobble base 5-methoxycarbonylmethyl-2-thiouridinylation"/>
    <property type="evidence" value="ECO:0007669"/>
    <property type="project" value="TreeGrafter"/>
</dbReference>
<dbReference type="Pfam" id="PF23925">
    <property type="entry name" value="A-sol_ELP1"/>
    <property type="match status" value="1"/>
</dbReference>
<evidence type="ECO:0000259" key="8">
    <source>
        <dbReference type="Pfam" id="PF04762"/>
    </source>
</evidence>
<organism evidence="13 14">
    <name type="scientific">Dimargaris verticillata</name>
    <dbReference type="NCBI Taxonomy" id="2761393"/>
    <lineage>
        <taxon>Eukaryota</taxon>
        <taxon>Fungi</taxon>
        <taxon>Fungi incertae sedis</taxon>
        <taxon>Zoopagomycota</taxon>
        <taxon>Kickxellomycotina</taxon>
        <taxon>Dimargaritomycetes</taxon>
        <taxon>Dimargaritales</taxon>
        <taxon>Dimargaritaceae</taxon>
        <taxon>Dimargaris</taxon>
    </lineage>
</organism>
<evidence type="ECO:0000256" key="3">
    <source>
        <dbReference type="ARBA" id="ARBA00006086"/>
    </source>
</evidence>
<comment type="similarity">
    <text evidence="3">Belongs to the ELP1/IKA1 family.</text>
</comment>
<dbReference type="InterPro" id="IPR056165">
    <property type="entry name" value="Beta-prop_ELP1_2nd"/>
</dbReference>
<dbReference type="SUPFAM" id="SSF69322">
    <property type="entry name" value="Tricorn protease domain 2"/>
    <property type="match status" value="1"/>
</dbReference>
<dbReference type="Pfam" id="PF23878">
    <property type="entry name" value="TPR_ELP1"/>
    <property type="match status" value="1"/>
</dbReference>
<dbReference type="PIRSF" id="PIRSF017233">
    <property type="entry name" value="IKAP"/>
    <property type="match status" value="1"/>
</dbReference>
<sequence length="1498" mass="165303">MRNLTLLTQCSQPFASFSSAVAESTPLEQRHYTPAPATTPPLCKDSASSTVYHVLADCTDASQWVLACTTLLNGNHNHLGVRVLETLPVPPTGAVVVGLRYLMDQDAVFIALESGDVWVVRNVSSATSANPTATGQDDELVLDPIGCVDNGILAAEWSPDEELLVLITGNDNLILMTKDFDVLYEFRIHAATKGNEESVSVGWGRKETQFHGTAGKQAAQQKSSPRDRRLADTDDGRPRVSWRGDGASFVCSLVETESDSSTYRTLRIYNREAVLLHTSESVGCLEQALCWKPSGAVIATSEKLPHRRDIIFWERNGLRHNEFTLREPHEAIVKALAWNCDSTVLAVTLEHAGRTIVQLWTDRNYHWYLKQRLEVTADDAATLLGVVWDPEEPLVLDVVTTKSHQCLHFAWDHLFGHSHASNALSTAAVIDGQALKLTPFRLANVPPPMCHTTLDLPYPVKHVAFAHAADTVDQPHANDILVLGTGSPGTIAMYRLQPPNRPQTVQPHLLGTAEVPRSSLVLRQIGMPQPHIILALGRDLVTHRDVIVKAELTWHHGDNTPNSDHHSAQSSTWTLGRWLEWSPPTPSTTTFHRLVVALDSDQAFVQDNQGLISQIQYATLGTLGIAHQSALHNPAHRPWTWVTIANDRAMNATSSQHIVVGQRGNNLFVNDQRISSGCTSYFVHDQYILFTTVNHQLRMIPRLAGVATMAQLGTDNPTGDTASVASILHTRRVERGTSLVLAVNQGTTVVLQMPRGNIETIEPRPLVLAAIRADLDRRNYRRAFLACRKHRIDMNLLHDHAPARFMADLDEFVRQVDDPDYLNLFLSSMQADNVAKSKYPPPILLASNAAAYNNSRSASETPATWLSEQHQPNQFPDKRVTVCARIQENLEATNDPRYLQSIITASVCKDPTSLQEAIQVLCGLRRRGQQASDSTNITTNEASMLEDTLQYLLFLADVEKVYHAALAAYNLPLALLVAQHSQMDPKEYLAFLTELQGYDQYYRQFRIHDYLRQYPQALTNLARAGAHRFDEVKAYIERHAFYTQGLALYRDGACNDDGDGDDRSGLDSSNNQARYREISALYAQYLSAEPRRQHAKAAALYLQAGDLAQAMKSFQRAGQWQTALSLAAMQGVSKQAQYAMARNTAERLADRQRYAEAAQVYLDYTPEKETAVQMLVKGSDWFEAIRIAHLYERPDLIETTVQPGLDGAVDALRDELVTLTNQWETTLKRLTEVRAKSQAEANARAQAEARFQAAAMGQGPPDGETAEAAGKGNMASGGGSHTVEPQVDVMSEASTHITRMTQYTGANTQFTSGSLRSGKTAKSRRKQERNKLRGKKGSAFEEQYLVESVGRLVDRLIKITLADAQKLYQALMAASAQPQLASSASTTAASLSASARRAAAVAQELYLEMVEPLLQSLRSEMDFIYDPDHIQRLTATAAADRLDAADRTPTHGGSGTTESIISEYTRATSAAPTKPTSPSATPVTLIRPAIPGPEWIFE</sequence>
<name>A0A9W8EC04_9FUNG</name>
<evidence type="ECO:0000256" key="6">
    <source>
        <dbReference type="ARBA" id="ARBA00029535"/>
    </source>
</evidence>
<dbReference type="Pfam" id="PF23797">
    <property type="entry name" value="Beta-prop_ELP1_2nd"/>
    <property type="match status" value="1"/>
</dbReference>
<evidence type="ECO:0000259" key="10">
    <source>
        <dbReference type="Pfam" id="PF23878"/>
    </source>
</evidence>
<dbReference type="InterPro" id="IPR006849">
    <property type="entry name" value="Elp1"/>
</dbReference>
<comment type="caution">
    <text evidence="13">The sequence shown here is derived from an EMBL/GenBank/DDBJ whole genome shotgun (WGS) entry which is preliminary data.</text>
</comment>
<dbReference type="OrthoDB" id="40048at2759"/>